<reference evidence="3" key="2">
    <citation type="submission" date="2010-03" db="EMBL/GenBank/DDBJ databases">
        <title>The genome sequence of Coccidioides posadasii strain Silveira.</title>
        <authorList>
            <consortium name="The Broad Institute Genome Sequencing Center for Infectious Disease"/>
            <person name="Neafsey D."/>
            <person name="Orbach M."/>
            <person name="Henn M.R."/>
            <person name="Cole G.T."/>
            <person name="Galgiani J."/>
            <person name="Gardner M.J."/>
            <person name="Kirkland T.N."/>
            <person name="Taylor J.W."/>
            <person name="Young S.K."/>
            <person name="Zeng Q."/>
            <person name="Koehrsen M."/>
            <person name="Alvarado L."/>
            <person name="Berlin A."/>
            <person name="Borenstein D."/>
            <person name="Chapman S.B."/>
            <person name="Chen Z."/>
            <person name="Engels R."/>
            <person name="Freedman E."/>
            <person name="Gellesch M."/>
            <person name="Goldberg J."/>
            <person name="Griggs A."/>
            <person name="Gujja S."/>
            <person name="Heilman E."/>
            <person name="Heiman D."/>
            <person name="Howarth C."/>
            <person name="Jen D."/>
            <person name="Larson L."/>
            <person name="Mehta T."/>
            <person name="Neiman D."/>
            <person name="Park D."/>
            <person name="Pearson M."/>
            <person name="Richards J."/>
            <person name="Roberts A."/>
            <person name="Saif S."/>
            <person name="Shea T."/>
            <person name="Shenoy N."/>
            <person name="Sisk P."/>
            <person name="Stolte C."/>
            <person name="Sykes S."/>
            <person name="Walk T."/>
            <person name="White J."/>
            <person name="Yandava C."/>
            <person name="Haas B."/>
            <person name="Nusbaum C."/>
            <person name="Birren B."/>
        </authorList>
    </citation>
    <scope>NUCLEOTIDE SEQUENCE [LARGE SCALE GENOMIC DNA]</scope>
    <source>
        <strain evidence="3">RMSCC 757 / Silveira</strain>
    </source>
</reference>
<gene>
    <name evidence="2" type="ORF">CPSG_08430</name>
</gene>
<feature type="compositionally biased region" description="Polar residues" evidence="1">
    <location>
        <begin position="73"/>
        <end position="82"/>
    </location>
</feature>
<feature type="region of interest" description="Disordered" evidence="1">
    <location>
        <begin position="23"/>
        <end position="120"/>
    </location>
</feature>
<feature type="compositionally biased region" description="Polar residues" evidence="1">
    <location>
        <begin position="103"/>
        <end position="119"/>
    </location>
</feature>
<dbReference type="AlphaFoldDB" id="E9DFB5"/>
<name>E9DFB5_COCPS</name>
<protein>
    <submittedName>
        <fullName evidence="2">Predicted protein</fullName>
    </submittedName>
</protein>
<accession>E9DFB5</accession>
<dbReference type="Proteomes" id="UP000002497">
    <property type="component" value="Unassembled WGS sequence"/>
</dbReference>
<feature type="compositionally biased region" description="Low complexity" evidence="1">
    <location>
        <begin position="91"/>
        <end position="102"/>
    </location>
</feature>
<reference evidence="3" key="1">
    <citation type="journal article" date="2010" name="Genome Res.">
        <title>Population genomic sequencing of Coccidioides fungi reveals recent hybridization and transposon control.</title>
        <authorList>
            <person name="Neafsey D.E."/>
            <person name="Barker B.M."/>
            <person name="Sharpton T.J."/>
            <person name="Stajich J.E."/>
            <person name="Park D.J."/>
            <person name="Whiston E."/>
            <person name="Hung C.-Y."/>
            <person name="McMahan C."/>
            <person name="White J."/>
            <person name="Sykes S."/>
            <person name="Heiman D."/>
            <person name="Young S."/>
            <person name="Zeng Q."/>
            <person name="Abouelleil A."/>
            <person name="Aftuck L."/>
            <person name="Bessette D."/>
            <person name="Brown A."/>
            <person name="FitzGerald M."/>
            <person name="Lui A."/>
            <person name="Macdonald J.P."/>
            <person name="Priest M."/>
            <person name="Orbach M.J."/>
            <person name="Galgiani J.N."/>
            <person name="Kirkland T.N."/>
            <person name="Cole G.T."/>
            <person name="Birren B.W."/>
            <person name="Henn M.R."/>
            <person name="Taylor J.W."/>
            <person name="Rounsley S.D."/>
        </authorList>
    </citation>
    <scope>NUCLEOTIDE SEQUENCE [LARGE SCALE GENOMIC DNA]</scope>
    <source>
        <strain evidence="3">RMSCC 757 / Silveira</strain>
    </source>
</reference>
<dbReference type="EMBL" id="GL636503">
    <property type="protein sequence ID" value="EFW14772.1"/>
    <property type="molecule type" value="Genomic_DNA"/>
</dbReference>
<dbReference type="HOGENOM" id="CLU_1669236_0_0_1"/>
<evidence type="ECO:0000313" key="3">
    <source>
        <dbReference type="Proteomes" id="UP000002497"/>
    </source>
</evidence>
<sequence length="158" mass="16709">MACRCKQDKQQGAGRRLLAAAATMGGISARDESTPPAFTPRGKPPLPEHGEQYGATTGLCRAASPEGRKRGSTAYQFRTSISPREGRNFKSPGGESPAEGSSRVSTRLPSLAARNTSPNYGVEKSVTHQWAQPTKNQGSLFAPAAVGGCCSWTTRQQS</sequence>
<organism evidence="3">
    <name type="scientific">Coccidioides posadasii (strain RMSCC 757 / Silveira)</name>
    <name type="common">Valley fever fungus</name>
    <dbReference type="NCBI Taxonomy" id="443226"/>
    <lineage>
        <taxon>Eukaryota</taxon>
        <taxon>Fungi</taxon>
        <taxon>Dikarya</taxon>
        <taxon>Ascomycota</taxon>
        <taxon>Pezizomycotina</taxon>
        <taxon>Eurotiomycetes</taxon>
        <taxon>Eurotiomycetidae</taxon>
        <taxon>Onygenales</taxon>
        <taxon>Onygenaceae</taxon>
        <taxon>Coccidioides</taxon>
    </lineage>
</organism>
<dbReference type="VEuPathDB" id="FungiDB:CPSG_08430"/>
<keyword evidence="3" id="KW-1185">Reference proteome</keyword>
<evidence type="ECO:0000313" key="2">
    <source>
        <dbReference type="EMBL" id="EFW14772.1"/>
    </source>
</evidence>
<evidence type="ECO:0000256" key="1">
    <source>
        <dbReference type="SAM" id="MobiDB-lite"/>
    </source>
</evidence>
<proteinExistence type="predicted"/>